<dbReference type="SMART" id="SM00256">
    <property type="entry name" value="FBOX"/>
    <property type="match status" value="1"/>
</dbReference>
<reference evidence="3 4" key="1">
    <citation type="journal article" date="2012" name="Genome Biol.">
        <title>Genome and low-iron response of an oceanic diatom adapted to chronic iron limitation.</title>
        <authorList>
            <person name="Lommer M."/>
            <person name="Specht M."/>
            <person name="Roy A.S."/>
            <person name="Kraemer L."/>
            <person name="Andreson R."/>
            <person name="Gutowska M.A."/>
            <person name="Wolf J."/>
            <person name="Bergner S.V."/>
            <person name="Schilhabel M.B."/>
            <person name="Klostermeier U.C."/>
            <person name="Beiko R.G."/>
            <person name="Rosenstiel P."/>
            <person name="Hippler M."/>
            <person name="Laroche J."/>
        </authorList>
    </citation>
    <scope>NUCLEOTIDE SEQUENCE [LARGE SCALE GENOMIC DNA]</scope>
    <source>
        <strain evidence="3 4">CCMP1005</strain>
    </source>
</reference>
<feature type="compositionally biased region" description="Basic residues" evidence="1">
    <location>
        <begin position="31"/>
        <end position="43"/>
    </location>
</feature>
<organism evidence="3 4">
    <name type="scientific">Thalassiosira oceanica</name>
    <name type="common">Marine diatom</name>
    <dbReference type="NCBI Taxonomy" id="159749"/>
    <lineage>
        <taxon>Eukaryota</taxon>
        <taxon>Sar</taxon>
        <taxon>Stramenopiles</taxon>
        <taxon>Ochrophyta</taxon>
        <taxon>Bacillariophyta</taxon>
        <taxon>Coscinodiscophyceae</taxon>
        <taxon>Thalassiosirophycidae</taxon>
        <taxon>Thalassiosirales</taxon>
        <taxon>Thalassiosiraceae</taxon>
        <taxon>Thalassiosira</taxon>
    </lineage>
</organism>
<protein>
    <recommendedName>
        <fullName evidence="2">F-box domain-containing protein</fullName>
    </recommendedName>
</protein>
<dbReference type="Gene3D" id="1.20.1280.50">
    <property type="match status" value="1"/>
</dbReference>
<feature type="compositionally biased region" description="Basic residues" evidence="1">
    <location>
        <begin position="1"/>
        <end position="11"/>
    </location>
</feature>
<dbReference type="PANTHER" id="PTHR16134">
    <property type="entry name" value="F-BOX/TPR REPEAT PROTEIN POF3"/>
    <property type="match status" value="1"/>
</dbReference>
<dbReference type="OrthoDB" id="2095648at2759"/>
<feature type="compositionally biased region" description="Polar residues" evidence="1">
    <location>
        <begin position="16"/>
        <end position="30"/>
    </location>
</feature>
<feature type="region of interest" description="Disordered" evidence="1">
    <location>
        <begin position="1"/>
        <end position="76"/>
    </location>
</feature>
<dbReference type="PANTHER" id="PTHR16134:SF119">
    <property type="entry name" value="AT02038P-RELATED"/>
    <property type="match status" value="1"/>
</dbReference>
<sequence length="466" mass="51281">MDGRIPRKKRRVLAESSESPGKNSPSNKTSAKIKKAPRKKNGNCKHAGGTKPRGQQPKKGKKKAAPDVPKGDKDALCGVNLSSDDVTARDVSSSLIRLLPAGATASSAVAKKLLRSFPLVIQQLEGNSSALARANLSEGMRRPIAFCDSTIFLPDDTFSMVLQCLNGRELVKASAVCKSWLASSRDVKLWWVYIRPRPSAAALFHACFDLTHFEQGDPRLHLRADEQEQEFEYDFAAEDSQTTTVCKYQKPGPPTERQAGKTGGQADWKDLAEPRELVSIVNTLPNLSGLATDMWKVSNRGLDQLATTMNERLVSLKIKGDVFSRHYLSDQTMRVIATNCHNLKSFTYKLESFGCYSRLFDGLSDNGILALVRGCRKLESLELINAKRVKAACFVTIRDTVAADENAYALRSIKVTGRNYTVTGYPFVVEDVPDAPEDPPTPMGGAHMFNPAFFMMFGVPVGEIQF</sequence>
<gene>
    <name evidence="3" type="ORF">THAOC_21255</name>
</gene>
<evidence type="ECO:0000313" key="4">
    <source>
        <dbReference type="Proteomes" id="UP000266841"/>
    </source>
</evidence>
<comment type="caution">
    <text evidence="3">The sequence shown here is derived from an EMBL/GenBank/DDBJ whole genome shotgun (WGS) entry which is preliminary data.</text>
</comment>
<name>K0SCE8_THAOC</name>
<keyword evidence="4" id="KW-1185">Reference proteome</keyword>
<dbReference type="InterPro" id="IPR036047">
    <property type="entry name" value="F-box-like_dom_sf"/>
</dbReference>
<evidence type="ECO:0000259" key="2">
    <source>
        <dbReference type="SMART" id="SM00256"/>
    </source>
</evidence>
<evidence type="ECO:0000256" key="1">
    <source>
        <dbReference type="SAM" id="MobiDB-lite"/>
    </source>
</evidence>
<dbReference type="InterPro" id="IPR032675">
    <property type="entry name" value="LRR_dom_sf"/>
</dbReference>
<dbReference type="SUPFAM" id="SSF81383">
    <property type="entry name" value="F-box domain"/>
    <property type="match status" value="1"/>
</dbReference>
<dbReference type="Gene3D" id="3.80.10.10">
    <property type="entry name" value="Ribonuclease Inhibitor"/>
    <property type="match status" value="1"/>
</dbReference>
<dbReference type="Pfam" id="PF12937">
    <property type="entry name" value="F-box-like"/>
    <property type="match status" value="1"/>
</dbReference>
<accession>K0SCE8</accession>
<dbReference type="InterPro" id="IPR001810">
    <property type="entry name" value="F-box_dom"/>
</dbReference>
<dbReference type="EMBL" id="AGNL01024738">
    <property type="protein sequence ID" value="EJK58606.1"/>
    <property type="molecule type" value="Genomic_DNA"/>
</dbReference>
<proteinExistence type="predicted"/>
<dbReference type="AlphaFoldDB" id="K0SCE8"/>
<evidence type="ECO:0000313" key="3">
    <source>
        <dbReference type="EMBL" id="EJK58606.1"/>
    </source>
</evidence>
<dbReference type="Proteomes" id="UP000266841">
    <property type="component" value="Unassembled WGS sequence"/>
</dbReference>
<dbReference type="eggNOG" id="ENOG502TEC5">
    <property type="taxonomic scope" value="Eukaryota"/>
</dbReference>
<feature type="domain" description="F-box" evidence="2">
    <location>
        <begin position="153"/>
        <end position="193"/>
    </location>
</feature>